<evidence type="ECO:0000256" key="8">
    <source>
        <dbReference type="ARBA" id="ARBA00023170"/>
    </source>
</evidence>
<evidence type="ECO:0000256" key="3">
    <source>
        <dbReference type="ARBA" id="ARBA00022692"/>
    </source>
</evidence>
<feature type="transmembrane region" description="Helical" evidence="11">
    <location>
        <begin position="24"/>
        <end position="46"/>
    </location>
</feature>
<dbReference type="PROSITE" id="PS00237">
    <property type="entry name" value="G_PROTEIN_RECEP_F1_1"/>
    <property type="match status" value="1"/>
</dbReference>
<evidence type="ECO:0000256" key="6">
    <source>
        <dbReference type="ARBA" id="ARBA00023040"/>
    </source>
</evidence>
<dbReference type="PROSITE" id="PS50262">
    <property type="entry name" value="G_PROTEIN_RECEP_F1_2"/>
    <property type="match status" value="1"/>
</dbReference>
<dbReference type="Pfam" id="PF13853">
    <property type="entry name" value="7tm_4"/>
    <property type="match status" value="1"/>
</dbReference>
<feature type="transmembrane region" description="Helical" evidence="11">
    <location>
        <begin position="271"/>
        <end position="290"/>
    </location>
</feature>
<comment type="similarity">
    <text evidence="10">Belongs to the G-protein coupled receptor 1 family.</text>
</comment>
<dbReference type="PRINTS" id="PR00245">
    <property type="entry name" value="OLFACTORYR"/>
</dbReference>
<keyword evidence="7 11" id="KW-0472">Membrane</keyword>
<evidence type="ECO:0000256" key="4">
    <source>
        <dbReference type="ARBA" id="ARBA00022725"/>
    </source>
</evidence>
<gene>
    <name evidence="14" type="primary">LOC107124114</name>
</gene>
<comment type="subcellular location">
    <subcellularLocation>
        <location evidence="1 11">Cell membrane</location>
        <topology evidence="1 11">Multi-pass membrane protein</topology>
    </subcellularLocation>
</comment>
<dbReference type="Proteomes" id="UP000694871">
    <property type="component" value="Unplaced"/>
</dbReference>
<keyword evidence="13" id="KW-1185">Reference proteome</keyword>
<feature type="transmembrane region" description="Helical" evidence="11">
    <location>
        <begin position="58"/>
        <end position="81"/>
    </location>
</feature>
<keyword evidence="11" id="KW-0716">Sensory transduction</keyword>
<dbReference type="InterPro" id="IPR017452">
    <property type="entry name" value="GPCR_Rhodpsn_7TM"/>
</dbReference>
<evidence type="ECO:0000256" key="1">
    <source>
        <dbReference type="ARBA" id="ARBA00004651"/>
    </source>
</evidence>
<dbReference type="PRINTS" id="PR00237">
    <property type="entry name" value="GPCRRHODOPSN"/>
</dbReference>
<feature type="transmembrane region" description="Helical" evidence="11">
    <location>
        <begin position="101"/>
        <end position="119"/>
    </location>
</feature>
<accession>A0ABM1LAK1</accession>
<dbReference type="SUPFAM" id="SSF81321">
    <property type="entry name" value="Family A G protein-coupled receptor-like"/>
    <property type="match status" value="1"/>
</dbReference>
<feature type="transmembrane region" description="Helical" evidence="11">
    <location>
        <begin position="131"/>
        <end position="153"/>
    </location>
</feature>
<feature type="transmembrane region" description="Helical" evidence="11">
    <location>
        <begin position="195"/>
        <end position="223"/>
    </location>
</feature>
<protein>
    <recommendedName>
        <fullName evidence="11">Olfactory receptor</fullName>
    </recommendedName>
</protein>
<evidence type="ECO:0000256" key="11">
    <source>
        <dbReference type="RuleBase" id="RU363047"/>
    </source>
</evidence>
<evidence type="ECO:0000259" key="12">
    <source>
        <dbReference type="PROSITE" id="PS50262"/>
    </source>
</evidence>
<name>A0ABM1LAK1_GEKJA</name>
<dbReference type="PANTHER" id="PTHR26452">
    <property type="entry name" value="OLFACTORY RECEPTOR"/>
    <property type="match status" value="1"/>
</dbReference>
<feature type="transmembrane region" description="Helical" evidence="11">
    <location>
        <begin position="235"/>
        <end position="259"/>
    </location>
</feature>
<dbReference type="InterPro" id="IPR000725">
    <property type="entry name" value="Olfact_rcpt"/>
</dbReference>
<keyword evidence="9 10" id="KW-0807">Transducer</keyword>
<dbReference type="InterPro" id="IPR000276">
    <property type="entry name" value="GPCR_Rhodpsn"/>
</dbReference>
<dbReference type="CDD" id="cd13954">
    <property type="entry name" value="7tmA_OR"/>
    <property type="match status" value="1"/>
</dbReference>
<organism evidence="13 14">
    <name type="scientific">Gekko japonicus</name>
    <name type="common">Schlegel's Japanese gecko</name>
    <dbReference type="NCBI Taxonomy" id="146911"/>
    <lineage>
        <taxon>Eukaryota</taxon>
        <taxon>Metazoa</taxon>
        <taxon>Chordata</taxon>
        <taxon>Craniata</taxon>
        <taxon>Vertebrata</taxon>
        <taxon>Euteleostomi</taxon>
        <taxon>Lepidosauria</taxon>
        <taxon>Squamata</taxon>
        <taxon>Bifurcata</taxon>
        <taxon>Gekkota</taxon>
        <taxon>Gekkonidae</taxon>
        <taxon>Gekkoninae</taxon>
        <taxon>Gekko</taxon>
    </lineage>
</organism>
<dbReference type="InterPro" id="IPR050516">
    <property type="entry name" value="Olfactory_GPCR"/>
</dbReference>
<keyword evidence="5 11" id="KW-1133">Transmembrane helix</keyword>
<evidence type="ECO:0000256" key="5">
    <source>
        <dbReference type="ARBA" id="ARBA00022989"/>
    </source>
</evidence>
<keyword evidence="6 10" id="KW-0297">G-protein coupled receptor</keyword>
<keyword evidence="3 10" id="KW-0812">Transmembrane</keyword>
<evidence type="ECO:0000313" key="14">
    <source>
        <dbReference type="RefSeq" id="XP_015282988.1"/>
    </source>
</evidence>
<dbReference type="GeneID" id="107124114"/>
<evidence type="ECO:0000256" key="9">
    <source>
        <dbReference type="ARBA" id="ARBA00023224"/>
    </source>
</evidence>
<evidence type="ECO:0000256" key="10">
    <source>
        <dbReference type="RuleBase" id="RU000688"/>
    </source>
</evidence>
<evidence type="ECO:0000313" key="13">
    <source>
        <dbReference type="Proteomes" id="UP000694871"/>
    </source>
</evidence>
<dbReference type="Gene3D" id="1.20.1070.10">
    <property type="entry name" value="Rhodopsin 7-helix transmembrane proteins"/>
    <property type="match status" value="1"/>
</dbReference>
<sequence length="314" mass="35297">MGINYTEVTKFIIAGFPGNKKIQILYFIIFLLIYLLTLLGNITLLFTLKAETSLHTPMYFFLSNLAVLEIGYTSVTLPKLLAISIGRARNISLTACLTQSYFFFFLGSTECFFLAVMAYDRYLAICNPLRYPILMCNRMCVFLAIGSWFTGFLNPCPSTILVSRLYFCGNVINHFFCDVPPLLSLSCSNTHISRTIIFISSSVIVLGTFALTMLSYACILATLLRMSSATGRQKAFSTCSAHLTVVSLYYGTVIFMYVNPAAKTSMEMNKVVSFIYSVVTPMLNPIIYSLRNEDVKKALKRMMLKKFCAERQTA</sequence>
<feature type="domain" description="G-protein coupled receptors family 1 profile" evidence="12">
    <location>
        <begin position="40"/>
        <end position="288"/>
    </location>
</feature>
<proteinExistence type="inferred from homology"/>
<evidence type="ECO:0000256" key="2">
    <source>
        <dbReference type="ARBA" id="ARBA00022475"/>
    </source>
</evidence>
<keyword evidence="8 10" id="KW-0675">Receptor</keyword>
<dbReference type="RefSeq" id="XP_015282988.1">
    <property type="nucleotide sequence ID" value="XM_015427502.1"/>
</dbReference>
<keyword evidence="2 11" id="KW-1003">Cell membrane</keyword>
<keyword evidence="4 11" id="KW-0552">Olfaction</keyword>
<evidence type="ECO:0000256" key="7">
    <source>
        <dbReference type="ARBA" id="ARBA00023136"/>
    </source>
</evidence>
<reference evidence="14" key="1">
    <citation type="submission" date="2025-08" db="UniProtKB">
        <authorList>
            <consortium name="RefSeq"/>
        </authorList>
    </citation>
    <scope>IDENTIFICATION</scope>
</reference>